<dbReference type="AlphaFoldDB" id="X6LFY6"/>
<protein>
    <submittedName>
        <fullName evidence="1">Uncharacterized protein</fullName>
    </submittedName>
</protein>
<dbReference type="EMBL" id="ASPP01041450">
    <property type="protein sequence ID" value="ETO00286.1"/>
    <property type="molecule type" value="Genomic_DNA"/>
</dbReference>
<proteinExistence type="predicted"/>
<name>X6LFY6_RETFI</name>
<comment type="caution">
    <text evidence="1">The sequence shown here is derived from an EMBL/GenBank/DDBJ whole genome shotgun (WGS) entry which is preliminary data.</text>
</comment>
<feature type="non-terminal residue" evidence="1">
    <location>
        <position position="1"/>
    </location>
</feature>
<accession>X6LFY6</accession>
<keyword evidence="2" id="KW-1185">Reference proteome</keyword>
<dbReference type="Proteomes" id="UP000023152">
    <property type="component" value="Unassembled WGS sequence"/>
</dbReference>
<gene>
    <name evidence="1" type="ORF">RFI_37161</name>
</gene>
<organism evidence="1 2">
    <name type="scientific">Reticulomyxa filosa</name>
    <dbReference type="NCBI Taxonomy" id="46433"/>
    <lineage>
        <taxon>Eukaryota</taxon>
        <taxon>Sar</taxon>
        <taxon>Rhizaria</taxon>
        <taxon>Retaria</taxon>
        <taxon>Foraminifera</taxon>
        <taxon>Monothalamids</taxon>
        <taxon>Reticulomyxidae</taxon>
        <taxon>Reticulomyxa</taxon>
    </lineage>
</organism>
<sequence length="133" mass="15295">PVSFVSVIKDIVCDKLANFDPNVSSEDEIGVDEQLVVLLHKCLAHFGLTKETKALIRFQREFLSNHTDLVPHWKKFIIKSKQSPHIPVIDNDPAPTIYSIKSIFFFFYDLCFRRKMTNCFVIPSSLLLSPLLE</sequence>
<evidence type="ECO:0000313" key="2">
    <source>
        <dbReference type="Proteomes" id="UP000023152"/>
    </source>
</evidence>
<reference evidence="1 2" key="1">
    <citation type="journal article" date="2013" name="Curr. Biol.">
        <title>The Genome of the Foraminiferan Reticulomyxa filosa.</title>
        <authorList>
            <person name="Glockner G."/>
            <person name="Hulsmann N."/>
            <person name="Schleicher M."/>
            <person name="Noegel A.A."/>
            <person name="Eichinger L."/>
            <person name="Gallinger C."/>
            <person name="Pawlowski J."/>
            <person name="Sierra R."/>
            <person name="Euteneuer U."/>
            <person name="Pillet L."/>
            <person name="Moustafa A."/>
            <person name="Platzer M."/>
            <person name="Groth M."/>
            <person name="Szafranski K."/>
            <person name="Schliwa M."/>
        </authorList>
    </citation>
    <scope>NUCLEOTIDE SEQUENCE [LARGE SCALE GENOMIC DNA]</scope>
</reference>
<evidence type="ECO:0000313" key="1">
    <source>
        <dbReference type="EMBL" id="ETO00286.1"/>
    </source>
</evidence>